<dbReference type="Pfam" id="PF00528">
    <property type="entry name" value="BPD_transp_1"/>
    <property type="match status" value="1"/>
</dbReference>
<reference evidence="13 14" key="1">
    <citation type="submission" date="2020-03" db="EMBL/GenBank/DDBJ databases">
        <title>Complete genome sequence of Orbus sp. IPMB12 (BCRC 80908).</title>
        <authorList>
            <person name="Lo W.-S."/>
            <person name="Chang T.-H."/>
            <person name="Kuo C.-H."/>
        </authorList>
    </citation>
    <scope>NUCLEOTIDE SEQUENCE [LARGE SCALE GENOMIC DNA]</scope>
    <source>
        <strain evidence="13 14">IPMB12</strain>
    </source>
</reference>
<dbReference type="InterPro" id="IPR000515">
    <property type="entry name" value="MetI-like"/>
</dbReference>
<sequence>MGIELIIESLPSLTQGLFVTLQLLLCALVFGLVIALPMAIMWVEGYKPFRYLAVFYVTFFRGTPLLVQVFLIYYGLGQLEWVRTSLLWPVFKEPFFCAALALSLNTSAYTANIIRGAIKAVPFGEIEAGRAFGMSKFTLYRTVILPQAFKLVLPAYGNEIIIILKATSLASTITIMDLTGVANDIVSNTYRPYEIFITAALFYIAITFVLTRLFRIVEGRVNKQLPDW</sequence>
<evidence type="ECO:0000256" key="7">
    <source>
        <dbReference type="ARBA" id="ARBA00022970"/>
    </source>
</evidence>
<dbReference type="RefSeq" id="WP_166914116.1">
    <property type="nucleotide sequence ID" value="NZ_CP050253.1"/>
</dbReference>
<evidence type="ECO:0000256" key="5">
    <source>
        <dbReference type="ARBA" id="ARBA00022519"/>
    </source>
</evidence>
<feature type="transmembrane region" description="Helical" evidence="11">
    <location>
        <begin position="20"/>
        <end position="42"/>
    </location>
</feature>
<dbReference type="AlphaFoldDB" id="A0A6G9I864"/>
<dbReference type="PANTHER" id="PTHR30614">
    <property type="entry name" value="MEMBRANE COMPONENT OF AMINO ACID ABC TRANSPORTER"/>
    <property type="match status" value="1"/>
</dbReference>
<evidence type="ECO:0000256" key="1">
    <source>
        <dbReference type="ARBA" id="ARBA00004429"/>
    </source>
</evidence>
<evidence type="ECO:0000256" key="6">
    <source>
        <dbReference type="ARBA" id="ARBA00022692"/>
    </source>
</evidence>
<comment type="similarity">
    <text evidence="2">Belongs to the binding-protein-dependent transport system permease family. HisMQ subfamily.</text>
</comment>
<dbReference type="Proteomes" id="UP000501168">
    <property type="component" value="Chromosome"/>
</dbReference>
<evidence type="ECO:0000256" key="8">
    <source>
        <dbReference type="ARBA" id="ARBA00022989"/>
    </source>
</evidence>
<evidence type="ECO:0000256" key="3">
    <source>
        <dbReference type="ARBA" id="ARBA00022448"/>
    </source>
</evidence>
<dbReference type="PANTHER" id="PTHR30614:SF10">
    <property type="entry name" value="ARGININE ABC TRANSPORTER PERMEASE PROTEIN ARTM"/>
    <property type="match status" value="1"/>
</dbReference>
<evidence type="ECO:0000256" key="10">
    <source>
        <dbReference type="ARBA" id="ARBA00040319"/>
    </source>
</evidence>
<evidence type="ECO:0000256" key="4">
    <source>
        <dbReference type="ARBA" id="ARBA00022475"/>
    </source>
</evidence>
<dbReference type="EMBL" id="CP050253">
    <property type="protein sequence ID" value="QIQ20401.1"/>
    <property type="molecule type" value="Genomic_DNA"/>
</dbReference>
<dbReference type="GO" id="GO:0022857">
    <property type="term" value="F:transmembrane transporter activity"/>
    <property type="evidence" value="ECO:0007669"/>
    <property type="project" value="InterPro"/>
</dbReference>
<dbReference type="InterPro" id="IPR010065">
    <property type="entry name" value="AA_ABC_transptr_permease_3TM"/>
</dbReference>
<keyword evidence="4" id="KW-1003">Cell membrane</keyword>
<dbReference type="GO" id="GO:0043190">
    <property type="term" value="C:ATP-binding cassette (ABC) transporter complex"/>
    <property type="evidence" value="ECO:0007669"/>
    <property type="project" value="InterPro"/>
</dbReference>
<keyword evidence="6 11" id="KW-0812">Transmembrane</keyword>
<dbReference type="InterPro" id="IPR035906">
    <property type="entry name" value="MetI-like_sf"/>
</dbReference>
<evidence type="ECO:0000256" key="9">
    <source>
        <dbReference type="ARBA" id="ARBA00023136"/>
    </source>
</evidence>
<keyword evidence="3 11" id="KW-0813">Transport</keyword>
<keyword evidence="8 11" id="KW-1133">Transmembrane helix</keyword>
<dbReference type="SUPFAM" id="SSF161098">
    <property type="entry name" value="MetI-like"/>
    <property type="match status" value="1"/>
</dbReference>
<dbReference type="InParanoid" id="A0A6G9I864"/>
<keyword evidence="5" id="KW-0997">Cell inner membrane</keyword>
<protein>
    <recommendedName>
        <fullName evidence="10">Arginine ABC transporter permease protein ArtM</fullName>
    </recommendedName>
</protein>
<dbReference type="NCBIfam" id="TIGR01726">
    <property type="entry name" value="HEQRo_perm_3TM"/>
    <property type="match status" value="1"/>
</dbReference>
<dbReference type="Gene3D" id="1.10.3720.10">
    <property type="entry name" value="MetI-like"/>
    <property type="match status" value="1"/>
</dbReference>
<dbReference type="CDD" id="cd06261">
    <property type="entry name" value="TM_PBP2"/>
    <property type="match status" value="1"/>
</dbReference>
<dbReference type="GO" id="GO:0006865">
    <property type="term" value="P:amino acid transport"/>
    <property type="evidence" value="ECO:0007669"/>
    <property type="project" value="UniProtKB-KW"/>
</dbReference>
<proteinExistence type="inferred from homology"/>
<dbReference type="FunCoup" id="A0A6G9I864">
    <property type="interactions" value="96"/>
</dbReference>
<dbReference type="KEGG" id="orb:IPMB12_01125"/>
<evidence type="ECO:0000256" key="11">
    <source>
        <dbReference type="RuleBase" id="RU363032"/>
    </source>
</evidence>
<evidence type="ECO:0000313" key="14">
    <source>
        <dbReference type="Proteomes" id="UP000501168"/>
    </source>
</evidence>
<evidence type="ECO:0000256" key="2">
    <source>
        <dbReference type="ARBA" id="ARBA00010072"/>
    </source>
</evidence>
<keyword evidence="7" id="KW-0029">Amino-acid transport</keyword>
<keyword evidence="9 11" id="KW-0472">Membrane</keyword>
<name>A0A6G9I864_9GAMM</name>
<feature type="domain" description="ABC transmembrane type-1" evidence="12">
    <location>
        <begin position="17"/>
        <end position="214"/>
    </location>
</feature>
<feature type="transmembrane region" description="Helical" evidence="11">
    <location>
        <begin position="54"/>
        <end position="76"/>
    </location>
</feature>
<dbReference type="InterPro" id="IPR043429">
    <property type="entry name" value="ArtM/GltK/GlnP/TcyL/YhdX-like"/>
</dbReference>
<accession>A0A6G9I864</accession>
<evidence type="ECO:0000313" key="13">
    <source>
        <dbReference type="EMBL" id="QIQ20401.1"/>
    </source>
</evidence>
<keyword evidence="14" id="KW-1185">Reference proteome</keyword>
<dbReference type="PROSITE" id="PS50928">
    <property type="entry name" value="ABC_TM1"/>
    <property type="match status" value="1"/>
</dbReference>
<evidence type="ECO:0000259" key="12">
    <source>
        <dbReference type="PROSITE" id="PS50928"/>
    </source>
</evidence>
<feature type="transmembrane region" description="Helical" evidence="11">
    <location>
        <begin position="195"/>
        <end position="214"/>
    </location>
</feature>
<gene>
    <name evidence="13" type="ORF">IPMB12_01125</name>
</gene>
<comment type="subcellular location">
    <subcellularLocation>
        <location evidence="1">Cell inner membrane</location>
        <topology evidence="1">Multi-pass membrane protein</topology>
    </subcellularLocation>
    <subcellularLocation>
        <location evidence="11">Cell membrane</location>
        <topology evidence="11">Multi-pass membrane protein</topology>
    </subcellularLocation>
</comment>
<organism evidence="13 14">
    <name type="scientific">Zophobihabitans entericus</name>
    <dbReference type="NCBI Taxonomy" id="1635327"/>
    <lineage>
        <taxon>Bacteria</taxon>
        <taxon>Pseudomonadati</taxon>
        <taxon>Pseudomonadota</taxon>
        <taxon>Gammaproteobacteria</taxon>
        <taxon>Orbales</taxon>
        <taxon>Orbaceae</taxon>
        <taxon>Zophobihabitans</taxon>
    </lineage>
</organism>